<feature type="domain" description="HTH araC/xylS-type" evidence="4">
    <location>
        <begin position="155"/>
        <end position="252"/>
    </location>
</feature>
<dbReference type="SMART" id="SM00342">
    <property type="entry name" value="HTH_ARAC"/>
    <property type="match status" value="1"/>
</dbReference>
<dbReference type="InterPro" id="IPR018060">
    <property type="entry name" value="HTH_AraC"/>
</dbReference>
<reference evidence="5 6" key="1">
    <citation type="submission" date="2024-04" db="EMBL/GenBank/DDBJ databases">
        <title>Albibacterium profundi sp. nov., isolated from sediment of the Challenger Deep of Mariana Trench.</title>
        <authorList>
            <person name="Wang Y."/>
        </authorList>
    </citation>
    <scope>NUCLEOTIDE SEQUENCE [LARGE SCALE GENOMIC DNA]</scope>
    <source>
        <strain evidence="5 6">RHL897</strain>
    </source>
</reference>
<evidence type="ECO:0000256" key="3">
    <source>
        <dbReference type="ARBA" id="ARBA00023163"/>
    </source>
</evidence>
<organism evidence="5 6">
    <name type="scientific">Albibacterium profundi</name>
    <dbReference type="NCBI Taxonomy" id="3134906"/>
    <lineage>
        <taxon>Bacteria</taxon>
        <taxon>Pseudomonadati</taxon>
        <taxon>Bacteroidota</taxon>
        <taxon>Sphingobacteriia</taxon>
        <taxon>Sphingobacteriales</taxon>
        <taxon>Sphingobacteriaceae</taxon>
        <taxon>Albibacterium</taxon>
    </lineage>
</organism>
<sequence length="252" mass="29117">MDSHRTSAYAICLLSKGKLQLESDLFIHQAQAPAVFTIAPTAIRRFTDLGEGYEAKIFFFRKELFLEGQADINYLDKFDFFEVPEHQFLQLEVNQHQMLETYFNLIHEKTLEGTSHASDIIRSLIYILINELDSIYQSVPDDSDPSHGKNTHILSKFKSLLAEHFIEERQVSFYADKLHLTPKYFSTIIKEVSGKTAGEWINEMLVLETKVRLQNQKQSIAQIAFDLNFSDASHFGKFFKKHVGISPSDYRK</sequence>
<comment type="caution">
    <text evidence="5">The sequence shown here is derived from an EMBL/GenBank/DDBJ whole genome shotgun (WGS) entry which is preliminary data.</text>
</comment>
<keyword evidence="3" id="KW-0804">Transcription</keyword>
<accession>A0ABV5CGU4</accession>
<proteinExistence type="predicted"/>
<evidence type="ECO:0000313" key="5">
    <source>
        <dbReference type="EMBL" id="MFB5946716.1"/>
    </source>
</evidence>
<keyword evidence="2" id="KW-0238">DNA-binding</keyword>
<dbReference type="PRINTS" id="PR00032">
    <property type="entry name" value="HTHARAC"/>
</dbReference>
<dbReference type="PROSITE" id="PS01124">
    <property type="entry name" value="HTH_ARAC_FAMILY_2"/>
    <property type="match status" value="1"/>
</dbReference>
<evidence type="ECO:0000256" key="1">
    <source>
        <dbReference type="ARBA" id="ARBA00023015"/>
    </source>
</evidence>
<dbReference type="InterPro" id="IPR009057">
    <property type="entry name" value="Homeodomain-like_sf"/>
</dbReference>
<dbReference type="InterPro" id="IPR020449">
    <property type="entry name" value="Tscrpt_reg_AraC-type_HTH"/>
</dbReference>
<keyword evidence="1" id="KW-0805">Transcription regulation</keyword>
<keyword evidence="6" id="KW-1185">Reference proteome</keyword>
<dbReference type="Gene3D" id="1.10.10.60">
    <property type="entry name" value="Homeodomain-like"/>
    <property type="match status" value="1"/>
</dbReference>
<dbReference type="RefSeq" id="WP_375558245.1">
    <property type="nucleotide sequence ID" value="NZ_JBBVGT010000003.1"/>
</dbReference>
<evidence type="ECO:0000256" key="2">
    <source>
        <dbReference type="ARBA" id="ARBA00023125"/>
    </source>
</evidence>
<dbReference type="SUPFAM" id="SSF46689">
    <property type="entry name" value="Homeodomain-like"/>
    <property type="match status" value="1"/>
</dbReference>
<evidence type="ECO:0000259" key="4">
    <source>
        <dbReference type="PROSITE" id="PS01124"/>
    </source>
</evidence>
<gene>
    <name evidence="5" type="ORF">WKR92_12855</name>
</gene>
<name>A0ABV5CGU4_9SPHI</name>
<dbReference type="EMBL" id="JBBVGT010000003">
    <property type="protein sequence ID" value="MFB5946716.1"/>
    <property type="molecule type" value="Genomic_DNA"/>
</dbReference>
<protein>
    <submittedName>
        <fullName evidence="5">Helix-turn-helix domain-containing protein</fullName>
    </submittedName>
</protein>
<dbReference type="PANTHER" id="PTHR43280">
    <property type="entry name" value="ARAC-FAMILY TRANSCRIPTIONAL REGULATOR"/>
    <property type="match status" value="1"/>
</dbReference>
<dbReference type="PANTHER" id="PTHR43280:SF32">
    <property type="entry name" value="TRANSCRIPTIONAL REGULATORY PROTEIN"/>
    <property type="match status" value="1"/>
</dbReference>
<dbReference type="Pfam" id="PF12833">
    <property type="entry name" value="HTH_18"/>
    <property type="match status" value="1"/>
</dbReference>
<evidence type="ECO:0000313" key="6">
    <source>
        <dbReference type="Proteomes" id="UP001580928"/>
    </source>
</evidence>
<dbReference type="Proteomes" id="UP001580928">
    <property type="component" value="Unassembled WGS sequence"/>
</dbReference>